<feature type="compositionally biased region" description="Polar residues" evidence="1">
    <location>
        <begin position="54"/>
        <end position="87"/>
    </location>
</feature>
<dbReference type="GO" id="GO:0005737">
    <property type="term" value="C:cytoplasm"/>
    <property type="evidence" value="ECO:0007669"/>
    <property type="project" value="TreeGrafter"/>
</dbReference>
<organism evidence="3 4">
    <name type="scientific">Escallonia herrerae</name>
    <dbReference type="NCBI Taxonomy" id="1293975"/>
    <lineage>
        <taxon>Eukaryota</taxon>
        <taxon>Viridiplantae</taxon>
        <taxon>Streptophyta</taxon>
        <taxon>Embryophyta</taxon>
        <taxon>Tracheophyta</taxon>
        <taxon>Spermatophyta</taxon>
        <taxon>Magnoliopsida</taxon>
        <taxon>eudicotyledons</taxon>
        <taxon>Gunneridae</taxon>
        <taxon>Pentapetalae</taxon>
        <taxon>asterids</taxon>
        <taxon>campanulids</taxon>
        <taxon>Escalloniales</taxon>
        <taxon>Escalloniaceae</taxon>
        <taxon>Escallonia</taxon>
    </lineage>
</organism>
<feature type="compositionally biased region" description="Polar residues" evidence="1">
    <location>
        <begin position="297"/>
        <end position="313"/>
    </location>
</feature>
<dbReference type="Gene3D" id="1.25.40.990">
    <property type="match status" value="1"/>
</dbReference>
<dbReference type="Pfam" id="PF03399">
    <property type="entry name" value="SAC3_GANP"/>
    <property type="match status" value="1"/>
</dbReference>
<evidence type="ECO:0000259" key="2">
    <source>
        <dbReference type="PROSITE" id="PS50250"/>
    </source>
</evidence>
<dbReference type="InterPro" id="IPR000717">
    <property type="entry name" value="PCI_dom"/>
</dbReference>
<evidence type="ECO:0000313" key="4">
    <source>
        <dbReference type="Proteomes" id="UP001188597"/>
    </source>
</evidence>
<dbReference type="EMBL" id="JAVXUP010000557">
    <property type="protein sequence ID" value="KAK3025278.1"/>
    <property type="molecule type" value="Genomic_DNA"/>
</dbReference>
<feature type="region of interest" description="Disordered" evidence="1">
    <location>
        <begin position="787"/>
        <end position="812"/>
    </location>
</feature>
<protein>
    <recommendedName>
        <fullName evidence="2">PCI domain-containing protein</fullName>
    </recommendedName>
</protein>
<keyword evidence="4" id="KW-1185">Reference proteome</keyword>
<feature type="compositionally biased region" description="Low complexity" evidence="1">
    <location>
        <begin position="245"/>
        <end position="265"/>
    </location>
</feature>
<dbReference type="PROSITE" id="PS50250">
    <property type="entry name" value="PCI"/>
    <property type="match status" value="1"/>
</dbReference>
<feature type="compositionally biased region" description="Polar residues" evidence="1">
    <location>
        <begin position="338"/>
        <end position="349"/>
    </location>
</feature>
<sequence>MAFQGFGKNSGPAAPPQSQPAFGFPAPFSAAPSHSVPPGKSSFSVYRSSHSVDDTGSLSEAQSSPSSYSIWGNQSKFPSTLANSLTPQDLPLVPSVGTYDSGRNFPSKHANVQAPKQTRSPPIAYTSEIFGEDSPLDRNDTNSYGGLEPVAGTSRAGEDADSGLPLSAHSIWGNQSKIPSNMANSTTQEHLPLVSYVGTYDSGRNFQAKHADVQAPKRTRSPPIAYTSEIFGEDSHFDQNDSKRPSLSPPRTDLRSSSRSSGPESQSHRLSPPPARVDAEAAKTKSMNFPAPKRTRSPSLPSSDQVYQGNSYSAEDDNERESQAKAKRLARFKDELSQPVQSTVGNENQKVPGKRHGQLMAEKRKVTGEPADMAGDFLNGNVSSDYEGLESSTIIVGLCPDMCPESERAERERKGDLDQYERFGGDRNQTSESLAVKKYTRTAEREADLIRPMAILQKTMDYLLDLLEQPYDERFLSLYNFLWDRMRAIRMDLRMQHIFDLQAITMLEQMIRLHIIAMHELCEYTKGEGFSEGFDAHLNIEQMNKTSVELFQLYDDHRKKGIDVPTEKEFRGYYALLKLDKHPGYKVEPAELSLDLAKMTPEIRQAQEVLFARRVARACRTGNYIAFFRLARKASYLQACLMHAHFDKLRSQALASLHCSLQNNQGIPVAHIAKWLGMEEEDIVSLLEYHGFLIKDFEEPYMVKEGPFLNGDSDYVLKCSKLVHMKKSRMIVEDVSSPSLMEASSSEKVKELKLDKVYKQEPTTPVQSNVMTSLAQAIDDEMPDYEVVSSPKAKMQVQTVPKTSGVDRSGDDHQMTAVSPLAGEISVPQSSLESPEDRAGSAGGLMYNTLFRNSLEKNMRSVVKWTPPQTMPENVGLGKFPVLQLDYTAGSSLQQPVPVKDLEDDEHAMQEVDTHVVETSCYDEEVTEAKLKLILRVWRRRSLKKKELRKQKQLAANAALSSLSLGPLIQHYKEQPSPSGEFNINHVMNERYEKHERSWSRLNISEVIAANLGRRNPDAKTLCWKLILCSQMDDLGGDRSEERSNISHMTAGQWVYSKLMPARDSGDDDLLISSPGLSIWKKWVHDLSDDDSTCCLSVIKDANFNKLNDTVAGASAILFLVSDCISWELQKSRLHDLLMSIPSGSSLPLLILCGSSEHLSDTSSFANLLGLHEVDKSRVSTFLVVFLIKKMHTRHLDGFFSDEQLREGLRWLAGESPIQPVLRSVKTRELVLTYMNPLFEVLDKFNPHDTSIDQCISAYNEALDGALEEVATAANSNPACWPCPEISLLEETSDEYRVACWYLPTIGWSAAARIEPLICALHRCKLPTFSDDASWLFRGADMGNDINHQILRLEDCLIRYLTKSSQTMGLWLAEKEAHTMVQKCCRLELHDSTYYIVPMWVMIFRRIFNWRIMNLSSGPFSTAYVLDKHNFAITASGGLGNAGPESGLSSPNYLIQPSLDEMIEVVRTPIMSRECYSHYEALQSVPTIGMAPTAGNIHETTRQNELSGEEERALECKLAETNKGFNGFDSSSCESLVATKATNEADRLSKLLEKCNIVQSMIDKKLSIYF</sequence>
<name>A0AA88WE73_9ASTE</name>
<feature type="compositionally biased region" description="Basic and acidic residues" evidence="1">
    <location>
        <begin position="233"/>
        <end position="244"/>
    </location>
</feature>
<gene>
    <name evidence="3" type="ORF">RJ639_044080</name>
</gene>
<comment type="caution">
    <text evidence="3">The sequence shown here is derived from an EMBL/GenBank/DDBJ whole genome shotgun (WGS) entry which is preliminary data.</text>
</comment>
<dbReference type="Proteomes" id="UP001188597">
    <property type="component" value="Unassembled WGS sequence"/>
</dbReference>
<feature type="compositionally biased region" description="Low complexity" evidence="1">
    <location>
        <begin position="19"/>
        <end position="33"/>
    </location>
</feature>
<feature type="domain" description="PCI" evidence="2">
    <location>
        <begin position="539"/>
        <end position="727"/>
    </location>
</feature>
<feature type="region of interest" description="Disordered" evidence="1">
    <location>
        <begin position="207"/>
        <end position="356"/>
    </location>
</feature>
<proteinExistence type="predicted"/>
<feature type="region of interest" description="Disordered" evidence="1">
    <location>
        <begin position="1"/>
        <end position="168"/>
    </location>
</feature>
<dbReference type="GO" id="GO:0070390">
    <property type="term" value="C:transcription export complex 2"/>
    <property type="evidence" value="ECO:0007669"/>
    <property type="project" value="TreeGrafter"/>
</dbReference>
<dbReference type="PANTHER" id="PTHR12436">
    <property type="entry name" value="80 KDA MCM3-ASSOCIATED PROTEIN"/>
    <property type="match status" value="1"/>
</dbReference>
<evidence type="ECO:0000256" key="1">
    <source>
        <dbReference type="SAM" id="MobiDB-lite"/>
    </source>
</evidence>
<dbReference type="GO" id="GO:0006406">
    <property type="term" value="P:mRNA export from nucleus"/>
    <property type="evidence" value="ECO:0007669"/>
    <property type="project" value="TreeGrafter"/>
</dbReference>
<dbReference type="FunFam" id="1.25.40.990:FF:000004">
    <property type="entry name" value="Putative peptidase C48 domain family protein"/>
    <property type="match status" value="1"/>
</dbReference>
<dbReference type="InterPro" id="IPR045107">
    <property type="entry name" value="SAC3/GANP/THP3"/>
</dbReference>
<dbReference type="PANTHER" id="PTHR12436:SF17">
    <property type="entry name" value="SAC3 FAMILY PROTEIN B"/>
    <property type="match status" value="1"/>
</dbReference>
<accession>A0AA88WE73</accession>
<evidence type="ECO:0000313" key="3">
    <source>
        <dbReference type="EMBL" id="KAK3025278.1"/>
    </source>
</evidence>
<reference evidence="3" key="1">
    <citation type="submission" date="2022-12" db="EMBL/GenBank/DDBJ databases">
        <title>Draft genome assemblies for two species of Escallonia (Escalloniales).</title>
        <authorList>
            <person name="Chanderbali A."/>
            <person name="Dervinis C."/>
            <person name="Anghel I."/>
            <person name="Soltis D."/>
            <person name="Soltis P."/>
            <person name="Zapata F."/>
        </authorList>
    </citation>
    <scope>NUCLEOTIDE SEQUENCE</scope>
    <source>
        <strain evidence="3">UCBG64.0493</strain>
        <tissue evidence="3">Leaf</tissue>
    </source>
</reference>
<dbReference type="InterPro" id="IPR005062">
    <property type="entry name" value="SAC3/GANP/THP3_conserved"/>
</dbReference>